<reference evidence="1" key="1">
    <citation type="journal article" date="2018" name="Genome Biol.">
        <title>SKESA: strategic k-mer extension for scrupulous assemblies.</title>
        <authorList>
            <person name="Souvorov A."/>
            <person name="Agarwala R."/>
            <person name="Lipman D.J."/>
        </authorList>
    </citation>
    <scope>NUCLEOTIDE SEQUENCE</scope>
    <source>
        <strain evidence="1">MA.CK_95/00012601</strain>
    </source>
</reference>
<gene>
    <name evidence="1" type="ORF">G8W38_004754</name>
</gene>
<dbReference type="AlphaFoldDB" id="A0A760MS88"/>
<sequence>MPYTAKRYQTENGEVPYTDWMKKLRRKDQIAALKVDSRIARAMGGNLGDHKFERDGVWELRVDYGPGYRVYSSIEDGEIILLLIGGNRKTQTADLDKAVSYLQDFKKRSKNDNHQKCEVAD</sequence>
<evidence type="ECO:0000313" key="1">
    <source>
        <dbReference type="EMBL" id="HAG2562909.1"/>
    </source>
</evidence>
<dbReference type="PANTHER" id="PTHR41791:SF1">
    <property type="entry name" value="SSL7039 PROTEIN"/>
    <property type="match status" value="1"/>
</dbReference>
<proteinExistence type="predicted"/>
<accession>A0A760MS88</accession>
<reference evidence="1" key="2">
    <citation type="submission" date="2020-02" db="EMBL/GenBank/DDBJ databases">
        <authorList>
            <consortium name="NCBI Pathogen Detection Project"/>
        </authorList>
    </citation>
    <scope>NUCLEOTIDE SEQUENCE</scope>
    <source>
        <strain evidence="1">MA.CK_95/00012601</strain>
    </source>
</reference>
<name>A0A760MS88_SALER</name>
<comment type="caution">
    <text evidence="1">The sequence shown here is derived from an EMBL/GenBank/DDBJ whole genome shotgun (WGS) entry which is preliminary data.</text>
</comment>
<dbReference type="InterPro" id="IPR014056">
    <property type="entry name" value="TypeIITA-like_toxin_pred"/>
</dbReference>
<dbReference type="PIRSF" id="PIRSF028744">
    <property type="entry name" value="Addict_mod_HI1419"/>
    <property type="match status" value="1"/>
</dbReference>
<dbReference type="EMBL" id="DAAXUA010000024">
    <property type="protein sequence ID" value="HAG2562909.1"/>
    <property type="molecule type" value="Genomic_DNA"/>
</dbReference>
<protein>
    <submittedName>
        <fullName evidence="1">Addiction module killer protein</fullName>
    </submittedName>
</protein>
<organism evidence="1">
    <name type="scientific">Salmonella enterica</name>
    <name type="common">Salmonella choleraesuis</name>
    <dbReference type="NCBI Taxonomy" id="28901"/>
    <lineage>
        <taxon>Bacteria</taxon>
        <taxon>Pseudomonadati</taxon>
        <taxon>Pseudomonadota</taxon>
        <taxon>Gammaproteobacteria</taxon>
        <taxon>Enterobacterales</taxon>
        <taxon>Enterobacteriaceae</taxon>
        <taxon>Salmonella</taxon>
    </lineage>
</organism>
<dbReference type="NCBIfam" id="TIGR02683">
    <property type="entry name" value="upstrm_HI1419"/>
    <property type="match status" value="1"/>
</dbReference>
<dbReference type="PANTHER" id="PTHR41791">
    <property type="entry name" value="SSL7039 PROTEIN"/>
    <property type="match status" value="1"/>
</dbReference>